<dbReference type="Pfam" id="PF00082">
    <property type="entry name" value="Peptidase_S8"/>
    <property type="match status" value="1"/>
</dbReference>
<dbReference type="PANTHER" id="PTHR43806">
    <property type="entry name" value="PEPTIDASE S8"/>
    <property type="match status" value="1"/>
</dbReference>
<dbReference type="PROSITE" id="PS51892">
    <property type="entry name" value="SUBTILASE"/>
    <property type="match status" value="1"/>
</dbReference>
<dbReference type="EMBL" id="FOVW01000006">
    <property type="protein sequence ID" value="SFO43458.1"/>
    <property type="molecule type" value="Genomic_DNA"/>
</dbReference>
<evidence type="ECO:0000259" key="6">
    <source>
        <dbReference type="Pfam" id="PF00082"/>
    </source>
</evidence>
<evidence type="ECO:0000256" key="1">
    <source>
        <dbReference type="ARBA" id="ARBA00011073"/>
    </source>
</evidence>
<keyword evidence="4" id="KW-0720">Serine protease</keyword>
<dbReference type="PANTHER" id="PTHR43806:SF11">
    <property type="entry name" value="CEREVISIN-RELATED"/>
    <property type="match status" value="1"/>
</dbReference>
<keyword evidence="2" id="KW-0645">Protease</keyword>
<organism evidence="7 8">
    <name type="scientific">Algoriphagus ornithinivorans</name>
    <dbReference type="NCBI Taxonomy" id="226506"/>
    <lineage>
        <taxon>Bacteria</taxon>
        <taxon>Pseudomonadati</taxon>
        <taxon>Bacteroidota</taxon>
        <taxon>Cytophagia</taxon>
        <taxon>Cytophagales</taxon>
        <taxon>Cyclobacteriaceae</taxon>
        <taxon>Algoriphagus</taxon>
    </lineage>
</organism>
<dbReference type="CDD" id="cd00306">
    <property type="entry name" value="Peptidases_S8_S53"/>
    <property type="match status" value="1"/>
</dbReference>
<proteinExistence type="inferred from homology"/>
<dbReference type="AlphaFoldDB" id="A0A1I5H569"/>
<dbReference type="PROSITE" id="PS51257">
    <property type="entry name" value="PROKAR_LIPOPROTEIN"/>
    <property type="match status" value="1"/>
</dbReference>
<dbReference type="GO" id="GO:0006508">
    <property type="term" value="P:proteolysis"/>
    <property type="evidence" value="ECO:0007669"/>
    <property type="project" value="UniProtKB-KW"/>
</dbReference>
<dbReference type="InterPro" id="IPR023827">
    <property type="entry name" value="Peptidase_S8_Asp-AS"/>
</dbReference>
<dbReference type="PROSITE" id="PS00136">
    <property type="entry name" value="SUBTILASE_ASP"/>
    <property type="match status" value="1"/>
</dbReference>
<accession>A0A1I5H569</accession>
<dbReference type="RefSeq" id="WP_091654252.1">
    <property type="nucleotide sequence ID" value="NZ_FOVW01000006.1"/>
</dbReference>
<evidence type="ECO:0000256" key="3">
    <source>
        <dbReference type="ARBA" id="ARBA00022801"/>
    </source>
</evidence>
<evidence type="ECO:0000256" key="2">
    <source>
        <dbReference type="ARBA" id="ARBA00022670"/>
    </source>
</evidence>
<dbReference type="STRING" id="226506.SAMN04488519_106298"/>
<dbReference type="Gene3D" id="3.40.50.200">
    <property type="entry name" value="Peptidase S8/S53 domain"/>
    <property type="match status" value="1"/>
</dbReference>
<dbReference type="GO" id="GO:0004252">
    <property type="term" value="F:serine-type endopeptidase activity"/>
    <property type="evidence" value="ECO:0007669"/>
    <property type="project" value="InterPro"/>
</dbReference>
<dbReference type="InterPro" id="IPR000209">
    <property type="entry name" value="Peptidase_S8/S53_dom"/>
</dbReference>
<dbReference type="SUPFAM" id="SSF52743">
    <property type="entry name" value="Subtilisin-like"/>
    <property type="match status" value="1"/>
</dbReference>
<evidence type="ECO:0000313" key="8">
    <source>
        <dbReference type="Proteomes" id="UP000199564"/>
    </source>
</evidence>
<keyword evidence="8" id="KW-1185">Reference proteome</keyword>
<dbReference type="PROSITE" id="PS00137">
    <property type="entry name" value="SUBTILASE_HIS"/>
    <property type="match status" value="1"/>
</dbReference>
<dbReference type="InterPro" id="IPR050131">
    <property type="entry name" value="Peptidase_S8_subtilisin-like"/>
</dbReference>
<comment type="caution">
    <text evidence="5">Lacks conserved residue(s) required for the propagation of feature annotation.</text>
</comment>
<feature type="domain" description="Peptidase S8/S53" evidence="6">
    <location>
        <begin position="181"/>
        <end position="426"/>
    </location>
</feature>
<dbReference type="InterPro" id="IPR022398">
    <property type="entry name" value="Peptidase_S8_His-AS"/>
</dbReference>
<reference evidence="8" key="1">
    <citation type="submission" date="2016-10" db="EMBL/GenBank/DDBJ databases">
        <authorList>
            <person name="Varghese N."/>
            <person name="Submissions S."/>
        </authorList>
    </citation>
    <scope>NUCLEOTIDE SEQUENCE [LARGE SCALE GENOMIC DNA]</scope>
    <source>
        <strain evidence="8">DSM 15282</strain>
    </source>
</reference>
<evidence type="ECO:0000313" key="7">
    <source>
        <dbReference type="EMBL" id="SFO43458.1"/>
    </source>
</evidence>
<gene>
    <name evidence="7" type="ORF">SAMN04488519_106298</name>
</gene>
<dbReference type="Proteomes" id="UP000199564">
    <property type="component" value="Unassembled WGS sequence"/>
</dbReference>
<dbReference type="PRINTS" id="PR00723">
    <property type="entry name" value="SUBTILISIN"/>
</dbReference>
<dbReference type="InterPro" id="IPR015500">
    <property type="entry name" value="Peptidase_S8_subtilisin-rel"/>
</dbReference>
<sequence length="457" mass="49850">MRYSAFFLMLFLLGACSREKDSKDSNLTTELSDPFELVFLDDIQFKPFKLGSGNCPNPMACAGRINGLKIRVQKHLKDVIKLPKDIHVQNISVLDNKVSVLIDGVTKQDSILIQSYVNSNSSKFETKADIEIQGRRPMMQAELIPQGRRPMMQEQLRYDSLNQTSKFIQLIRGGVSNFPGKSQRVWIVDTGIDKSHPDISFDSSEVALSKSFAMNANDPFVDSDGHGTFIAGIIGAKSNPPNLQEYHMNGVYPGAKMVSLKVFDNKGKSTENRVKNALEYILLNGASGDIVNLSLGQQGSGPNFCTSGKIKEKIEALVDFGINVVMSAGNEAEPSDTNFPGCINYEGTGGNTAKTYTVGSVEVLSSNSVLFSFFSNYDVSETDRIIDYLEPGEYIFTTGPLKADSIPNYTVVSGTSFSAAIFSGILYGNPNPVTWKTVQRGAASGEGDPVYIVGKLQ</sequence>
<dbReference type="InterPro" id="IPR036852">
    <property type="entry name" value="Peptidase_S8/S53_dom_sf"/>
</dbReference>
<keyword evidence="3" id="KW-0378">Hydrolase</keyword>
<protein>
    <submittedName>
        <fullName evidence="7">Subtilase family protein</fullName>
    </submittedName>
</protein>
<name>A0A1I5H569_9BACT</name>
<evidence type="ECO:0000256" key="4">
    <source>
        <dbReference type="ARBA" id="ARBA00022825"/>
    </source>
</evidence>
<comment type="similarity">
    <text evidence="1 5">Belongs to the peptidase S8 family.</text>
</comment>
<evidence type="ECO:0000256" key="5">
    <source>
        <dbReference type="PROSITE-ProRule" id="PRU01240"/>
    </source>
</evidence>